<proteinExistence type="predicted"/>
<name>X0YDE3_9ZZZZ</name>
<accession>X0YDE3</accession>
<comment type="caution">
    <text evidence="2">The sequence shown here is derived from an EMBL/GenBank/DDBJ whole genome shotgun (WGS) entry which is preliminary data.</text>
</comment>
<evidence type="ECO:0000313" key="2">
    <source>
        <dbReference type="EMBL" id="GAG34841.1"/>
    </source>
</evidence>
<keyword evidence="1" id="KW-1133">Transmembrane helix</keyword>
<sequence>LERIRTCGLVPSRASAKLNLLTDGFNVDGGKPLNRQIILIGIGAVVAVVGGIVMLQLSQSEDAYVNENIISATSLEFKVDFTVATGQPVDVHFWAKNIGSPDVKIRVDGSVGSTDMDVIVDVGTGATWMRDTGSSWGSPKPPHNSELLIQSHLDMLEQYQERLSDWVEGDHYFTAEGATIRIYDIEVNPDLPDSLFLPDS</sequence>
<keyword evidence="1" id="KW-0812">Transmembrane</keyword>
<reference evidence="2" key="1">
    <citation type="journal article" date="2014" name="Front. Microbiol.">
        <title>High frequency of phylogenetically diverse reductive dehalogenase-homologous genes in deep subseafloor sedimentary metagenomes.</title>
        <authorList>
            <person name="Kawai M."/>
            <person name="Futagami T."/>
            <person name="Toyoda A."/>
            <person name="Takaki Y."/>
            <person name="Nishi S."/>
            <person name="Hori S."/>
            <person name="Arai W."/>
            <person name="Tsubouchi T."/>
            <person name="Morono Y."/>
            <person name="Uchiyama I."/>
            <person name="Ito T."/>
            <person name="Fujiyama A."/>
            <person name="Inagaki F."/>
            <person name="Takami H."/>
        </authorList>
    </citation>
    <scope>NUCLEOTIDE SEQUENCE</scope>
    <source>
        <strain evidence="2">Expedition CK06-06</strain>
    </source>
</reference>
<gene>
    <name evidence="2" type="ORF">S01H1_70603</name>
</gene>
<dbReference type="EMBL" id="BARS01046960">
    <property type="protein sequence ID" value="GAG34841.1"/>
    <property type="molecule type" value="Genomic_DNA"/>
</dbReference>
<organism evidence="2">
    <name type="scientific">marine sediment metagenome</name>
    <dbReference type="NCBI Taxonomy" id="412755"/>
    <lineage>
        <taxon>unclassified sequences</taxon>
        <taxon>metagenomes</taxon>
        <taxon>ecological metagenomes</taxon>
    </lineage>
</organism>
<keyword evidence="1" id="KW-0472">Membrane</keyword>
<evidence type="ECO:0000256" key="1">
    <source>
        <dbReference type="SAM" id="Phobius"/>
    </source>
</evidence>
<dbReference type="AlphaFoldDB" id="X0YDE3"/>
<feature type="non-terminal residue" evidence="2">
    <location>
        <position position="1"/>
    </location>
</feature>
<feature type="transmembrane region" description="Helical" evidence="1">
    <location>
        <begin position="37"/>
        <end position="57"/>
    </location>
</feature>
<protein>
    <submittedName>
        <fullName evidence="2">Uncharacterized protein</fullName>
    </submittedName>
</protein>